<evidence type="ECO:0000313" key="10">
    <source>
        <dbReference type="Proteomes" id="UP000050668"/>
    </source>
</evidence>
<keyword evidence="2 5" id="KW-0694">RNA-binding</keyword>
<dbReference type="GO" id="GO:0005840">
    <property type="term" value="C:ribosome"/>
    <property type="evidence" value="ECO:0007669"/>
    <property type="project" value="UniProtKB-KW"/>
</dbReference>
<dbReference type="InterPro" id="IPR020057">
    <property type="entry name" value="Ribosomal_bL25_b-dom"/>
</dbReference>
<comment type="similarity">
    <text evidence="5">Belongs to the bacterial ribosomal protein bL25 family. CTC subfamily.</text>
</comment>
<accession>A0ABR5K4S8</accession>
<dbReference type="Proteomes" id="UP000050668">
    <property type="component" value="Unassembled WGS sequence"/>
</dbReference>
<feature type="domain" description="Large ribosomal subunit protein bL25 beta" evidence="8">
    <location>
        <begin position="100"/>
        <end position="181"/>
    </location>
</feature>
<dbReference type="RefSeq" id="WP_053582329.1">
    <property type="nucleotide sequence ID" value="NZ_LGRV01000002.1"/>
</dbReference>
<comment type="function">
    <text evidence="5">This is one of the proteins that binds to the 5S RNA in the ribosome where it forms part of the central protuberance.</text>
</comment>
<feature type="domain" description="Large ribosomal subunit protein bL25 L25" evidence="7">
    <location>
        <begin position="5"/>
        <end position="91"/>
    </location>
</feature>
<keyword evidence="10" id="KW-1185">Reference proteome</keyword>
<dbReference type="Gene3D" id="2.170.120.20">
    <property type="entry name" value="Ribosomal protein L25, beta domain"/>
    <property type="match status" value="1"/>
</dbReference>
<dbReference type="InterPro" id="IPR029751">
    <property type="entry name" value="Ribosomal_L25_dom"/>
</dbReference>
<dbReference type="NCBIfam" id="TIGR00731">
    <property type="entry name" value="bL25_bact_ctc"/>
    <property type="match status" value="1"/>
</dbReference>
<evidence type="ECO:0000256" key="1">
    <source>
        <dbReference type="ARBA" id="ARBA00022730"/>
    </source>
</evidence>
<organism evidence="9 10">
    <name type="scientific">Lysinibacillus contaminans</name>
    <dbReference type="NCBI Taxonomy" id="1293441"/>
    <lineage>
        <taxon>Bacteria</taxon>
        <taxon>Bacillati</taxon>
        <taxon>Bacillota</taxon>
        <taxon>Bacilli</taxon>
        <taxon>Bacillales</taxon>
        <taxon>Bacillaceae</taxon>
        <taxon>Lysinibacillus</taxon>
    </lineage>
</organism>
<dbReference type="InterPro" id="IPR001021">
    <property type="entry name" value="Ribosomal_bL25_long"/>
</dbReference>
<reference evidence="10" key="1">
    <citation type="submission" date="2015-07" db="EMBL/GenBank/DDBJ databases">
        <title>Fjat-14205 dsm 2895.</title>
        <authorList>
            <person name="Liu B."/>
            <person name="Wang J."/>
            <person name="Zhu Y."/>
            <person name="Liu G."/>
            <person name="Chen Q."/>
            <person name="Chen Z."/>
            <person name="Lan J."/>
            <person name="Che J."/>
            <person name="Ge C."/>
            <person name="Shi H."/>
            <person name="Pan Z."/>
            <person name="Liu X."/>
        </authorList>
    </citation>
    <scope>NUCLEOTIDE SEQUENCE [LARGE SCALE GENOMIC DNA]</scope>
    <source>
        <strain evidence="10">DSM 25560</strain>
    </source>
</reference>
<evidence type="ECO:0000256" key="3">
    <source>
        <dbReference type="ARBA" id="ARBA00022980"/>
    </source>
</evidence>
<keyword evidence="1 5" id="KW-0699">rRNA-binding</keyword>
<gene>
    <name evidence="5" type="primary">rplY</name>
    <name evidence="5" type="synonym">ctc</name>
    <name evidence="9" type="ORF">AEA09_02340</name>
</gene>
<dbReference type="PANTHER" id="PTHR33284:SF1">
    <property type="entry name" value="RIBOSOMAL PROTEIN L25_GLN-TRNA SYNTHETASE, ANTI-CODON-BINDING DOMAIN-CONTAINING PROTEIN"/>
    <property type="match status" value="1"/>
</dbReference>
<dbReference type="SUPFAM" id="SSF50715">
    <property type="entry name" value="Ribosomal protein L25-like"/>
    <property type="match status" value="1"/>
</dbReference>
<comment type="subunit">
    <text evidence="5">Part of the 50S ribosomal subunit; part of the 5S rRNA/L5/L18/L25 subcomplex. Contacts the 5S rRNA. Binds to the 5S rRNA independently of L5 and L18.</text>
</comment>
<evidence type="ECO:0000259" key="8">
    <source>
        <dbReference type="Pfam" id="PF14693"/>
    </source>
</evidence>
<keyword evidence="3 5" id="KW-0689">Ribosomal protein</keyword>
<comment type="caution">
    <text evidence="9">The sequence shown here is derived from an EMBL/GenBank/DDBJ whole genome shotgun (WGS) entry which is preliminary data.</text>
</comment>
<name>A0ABR5K4S8_9BACI</name>
<evidence type="ECO:0000256" key="6">
    <source>
        <dbReference type="SAM" id="MobiDB-lite"/>
    </source>
</evidence>
<dbReference type="HAMAP" id="MF_01334">
    <property type="entry name" value="Ribosomal_bL25_CTC"/>
    <property type="match status" value="1"/>
</dbReference>
<dbReference type="InterPro" id="IPR020930">
    <property type="entry name" value="Ribosomal_uL5_bac-type"/>
</dbReference>
<dbReference type="InterPro" id="IPR020056">
    <property type="entry name" value="Rbsml_bL25/Gln-tRNA_synth_N"/>
</dbReference>
<dbReference type="EMBL" id="LGRV01000002">
    <property type="protein sequence ID" value="KOS70353.1"/>
    <property type="molecule type" value="Genomic_DNA"/>
</dbReference>
<evidence type="ECO:0000259" key="7">
    <source>
        <dbReference type="Pfam" id="PF01386"/>
    </source>
</evidence>
<sequence length="216" mass="23699">MTTGLTATKRETGKHSNLTQLRNGGQIPAIIYGYNLEATAIAVPERELARYLQQFGQNGVFELQLGGKKVNAMLTEVQRCALKNGYKHLDFLAIDMSEALETEVPVTFKGESVGVKDGGVLMQPNRELKIKVNPSEIPESIEVDISTLAIGDSLSVINIRDKIGFEILNEDDYTLVTVTTPISKADLETTAESVLAEDTDNEEQDLASKKTEPEDR</sequence>
<dbReference type="InterPro" id="IPR037121">
    <property type="entry name" value="Ribosomal_bL25_C"/>
</dbReference>
<evidence type="ECO:0000256" key="5">
    <source>
        <dbReference type="HAMAP-Rule" id="MF_01334"/>
    </source>
</evidence>
<keyword evidence="4 5" id="KW-0687">Ribonucleoprotein</keyword>
<dbReference type="Gene3D" id="2.40.240.10">
    <property type="entry name" value="Ribosomal Protein L25, Chain P"/>
    <property type="match status" value="1"/>
</dbReference>
<feature type="compositionally biased region" description="Basic and acidic residues" evidence="6">
    <location>
        <begin position="206"/>
        <end position="216"/>
    </location>
</feature>
<dbReference type="Pfam" id="PF01386">
    <property type="entry name" value="Ribosomal_L25p"/>
    <property type="match status" value="1"/>
</dbReference>
<feature type="region of interest" description="Disordered" evidence="6">
    <location>
        <begin position="192"/>
        <end position="216"/>
    </location>
</feature>
<dbReference type="PANTHER" id="PTHR33284">
    <property type="entry name" value="RIBOSOMAL PROTEIN L25/GLN-TRNA SYNTHETASE, ANTI-CODON-BINDING DOMAIN-CONTAINING PROTEIN"/>
    <property type="match status" value="1"/>
</dbReference>
<proteinExistence type="inferred from homology"/>
<feature type="region of interest" description="Disordered" evidence="6">
    <location>
        <begin position="1"/>
        <end position="20"/>
    </location>
</feature>
<protein>
    <recommendedName>
        <fullName evidence="5">Large ribosomal subunit protein bL25</fullName>
    </recommendedName>
    <alternativeName>
        <fullName evidence="5">General stress protein CTC</fullName>
    </alternativeName>
</protein>
<feature type="compositionally biased region" description="Acidic residues" evidence="6">
    <location>
        <begin position="195"/>
        <end position="205"/>
    </location>
</feature>
<dbReference type="InterPro" id="IPR011035">
    <property type="entry name" value="Ribosomal_bL25/Gln-tRNA_synth"/>
</dbReference>
<evidence type="ECO:0000256" key="2">
    <source>
        <dbReference type="ARBA" id="ARBA00022884"/>
    </source>
</evidence>
<dbReference type="CDD" id="cd00495">
    <property type="entry name" value="Ribosomal_L25_TL5_CTC"/>
    <property type="match status" value="1"/>
</dbReference>
<dbReference type="Pfam" id="PF14693">
    <property type="entry name" value="Ribosomal_TL5_C"/>
    <property type="match status" value="1"/>
</dbReference>
<evidence type="ECO:0000256" key="4">
    <source>
        <dbReference type="ARBA" id="ARBA00023274"/>
    </source>
</evidence>
<evidence type="ECO:0000313" key="9">
    <source>
        <dbReference type="EMBL" id="KOS70353.1"/>
    </source>
</evidence>
<dbReference type="NCBIfam" id="NF004133">
    <property type="entry name" value="PRK05618.2-4"/>
    <property type="match status" value="1"/>
</dbReference>